<organism evidence="1">
    <name type="scientific">Methanococcus maripaludis (strain C5 / ATCC BAA-1333)</name>
    <dbReference type="NCBI Taxonomy" id="402880"/>
    <lineage>
        <taxon>Archaea</taxon>
        <taxon>Methanobacteriati</taxon>
        <taxon>Methanobacteriota</taxon>
        <taxon>Methanomada group</taxon>
        <taxon>Methanococci</taxon>
        <taxon>Methanococcales</taxon>
        <taxon>Methanococcaceae</taxon>
        <taxon>Methanococcus</taxon>
    </lineage>
</organism>
<keyword evidence="1" id="KW-0614">Plasmid</keyword>
<name>O06099_METM5</name>
<geneLocation type="plasmid" evidence="1">
    <name>pURB500</name>
</geneLocation>
<dbReference type="AlphaFoldDB" id="O06099"/>
<reference evidence="1" key="1">
    <citation type="journal article" date="1997" name="J. Bacteriol.">
        <title>Characterization of pURB500 from the archaeon Methanococcus maripaludis and construction of a shuttle vector.</title>
        <authorList>
            <person name="Tumbula D.L."/>
            <person name="Bowen T.L."/>
            <person name="Whitman W.B."/>
        </authorList>
    </citation>
    <scope>NUCLEOTIDE SEQUENCE</scope>
    <source>
        <strain evidence="1">C5</strain>
        <plasmid evidence="1">pURB500</plasmid>
    </source>
</reference>
<accession>O06099</accession>
<proteinExistence type="predicted"/>
<sequence>MSLIVLLNLEGSSNRLYPQPYPAHVLNNCGSVGSFVLTSVKLK</sequence>
<evidence type="ECO:0000313" key="1">
    <source>
        <dbReference type="EMBL" id="AAC45261.1"/>
    </source>
</evidence>
<protein>
    <submittedName>
        <fullName evidence="1">Uncharacterized protein</fullName>
    </submittedName>
</protein>
<dbReference type="EMBL" id="U47023">
    <property type="protein sequence ID" value="AAC45261.1"/>
    <property type="molecule type" value="Genomic_DNA"/>
</dbReference>